<dbReference type="GO" id="GO:0071949">
    <property type="term" value="F:FAD binding"/>
    <property type="evidence" value="ECO:0007669"/>
    <property type="project" value="InterPro"/>
</dbReference>
<organism evidence="3 4">
    <name type="scientific">Paraburkholderia phytofirmans OLGA172</name>
    <dbReference type="NCBI Taxonomy" id="1417228"/>
    <lineage>
        <taxon>Bacteria</taxon>
        <taxon>Pseudomonadati</taxon>
        <taxon>Pseudomonadota</taxon>
        <taxon>Betaproteobacteria</taxon>
        <taxon>Burkholderiales</taxon>
        <taxon>Burkholderiaceae</taxon>
        <taxon>Paraburkholderia</taxon>
    </lineage>
</organism>
<keyword evidence="4" id="KW-1185">Reference proteome</keyword>
<dbReference type="InterPro" id="IPR002938">
    <property type="entry name" value="FAD-bd"/>
</dbReference>
<feature type="domain" description="FAD-binding" evidence="1">
    <location>
        <begin position="302"/>
        <end position="367"/>
    </location>
</feature>
<feature type="domain" description="2,6-dihydroxypyridine 3-monooxygenase substrate binding" evidence="2">
    <location>
        <begin position="169"/>
        <end position="297"/>
    </location>
</feature>
<reference evidence="3 4" key="1">
    <citation type="journal article" date="2016" name="Gene">
        <title>PacBio SMRT assembly of a complex multi-replicon genome reveals chlorocatechol degradative operon in a region of genome plasticity.</title>
        <authorList>
            <person name="Ricker N."/>
            <person name="Shen S.Y."/>
            <person name="Goordial J."/>
            <person name="Jin S."/>
            <person name="Fulthorpe R.R."/>
        </authorList>
    </citation>
    <scope>NUCLEOTIDE SEQUENCE [LARGE SCALE GENOMIC DNA]</scope>
    <source>
        <strain evidence="3 4">OLGA172</strain>
    </source>
</reference>
<dbReference type="Pfam" id="PF22607">
    <property type="entry name" value="FAD_binding-like"/>
    <property type="match status" value="1"/>
</dbReference>
<accession>A0A160FKW3</accession>
<dbReference type="PANTHER" id="PTHR47469">
    <property type="entry name" value="MONOOXYGENASE-LIKE"/>
    <property type="match status" value="1"/>
</dbReference>
<dbReference type="PRINTS" id="PR00420">
    <property type="entry name" value="RNGMNOXGNASE"/>
</dbReference>
<dbReference type="Gene3D" id="3.50.50.60">
    <property type="entry name" value="FAD/NAD(P)-binding domain"/>
    <property type="match status" value="2"/>
</dbReference>
<dbReference type="InterPro" id="IPR053212">
    <property type="entry name" value="DHP_3-monooxygenase"/>
</dbReference>
<name>A0A160FKW3_9BURK</name>
<dbReference type="STRING" id="1804984.AYM40_11570"/>
<evidence type="ECO:0000259" key="1">
    <source>
        <dbReference type="Pfam" id="PF01494"/>
    </source>
</evidence>
<dbReference type="EMBL" id="CP014578">
    <property type="protein sequence ID" value="ANB72934.1"/>
    <property type="molecule type" value="Genomic_DNA"/>
</dbReference>
<keyword evidence="3" id="KW-0503">Monooxygenase</keyword>
<evidence type="ECO:0000313" key="3">
    <source>
        <dbReference type="EMBL" id="ANB72934.1"/>
    </source>
</evidence>
<dbReference type="NCBIfam" id="NF005566">
    <property type="entry name" value="PRK07236.1"/>
    <property type="match status" value="1"/>
</dbReference>
<dbReference type="RefSeq" id="WP_063496348.1">
    <property type="nucleotide sequence ID" value="NZ_CP014578.1"/>
</dbReference>
<gene>
    <name evidence="3" type="ORF">AYM40_11570</name>
</gene>
<dbReference type="InterPro" id="IPR036188">
    <property type="entry name" value="FAD/NAD-bd_sf"/>
</dbReference>
<dbReference type="InterPro" id="IPR054707">
    <property type="entry name" value="DhpH_subs-bd"/>
</dbReference>
<dbReference type="Pfam" id="PF01494">
    <property type="entry name" value="FAD_binding_3"/>
    <property type="match status" value="2"/>
</dbReference>
<dbReference type="OrthoDB" id="8591538at2"/>
<keyword evidence="3" id="KW-0560">Oxidoreductase</keyword>
<dbReference type="GO" id="GO:0004497">
    <property type="term" value="F:monooxygenase activity"/>
    <property type="evidence" value="ECO:0007669"/>
    <property type="project" value="UniProtKB-KW"/>
</dbReference>
<dbReference type="Proteomes" id="UP000076852">
    <property type="component" value="Chromosome 1"/>
</dbReference>
<evidence type="ECO:0000313" key="4">
    <source>
        <dbReference type="Proteomes" id="UP000076852"/>
    </source>
</evidence>
<sequence length="407" mass="43997">MANPSARLKAIIAGGSLGGLFAANLLVRNGWDVDIFERVPEELAGRGAGIVTHPELFEAMTAAGIAIDDSIGVKVQSRVTFAQSGAVLSERELPQTLTAWGKMYHVLRAALPEVHYHAGGTVVAVEDGADQASVSLGDGTVLRADLVIAADGFKSAIRERFLPDVKLQYAGYVAWRGLVDETSLSLATREALFDKFAFCLPPREQILGYPVAGQGNSTTPGERRYNFVWYRATSEDIQLPNLLTDASGKRWVGGIPPTLIRREVLADMEDAALTLLAPQFGEVVTKSTQPLFQPIFDLEVPHMAFGRVALLGDAAFVARPHCGMGVTKAASDAMALVSALKSHADVQDALAEYSRVRTQVGTAIVQHARHLGAYMQAQLKNEVDREMAERYRTPDAVMRETAVPARF</sequence>
<dbReference type="AlphaFoldDB" id="A0A160FKW3"/>
<dbReference type="KEGG" id="buz:AYM40_11570"/>
<dbReference type="SUPFAM" id="SSF54373">
    <property type="entry name" value="FAD-linked reductases, C-terminal domain"/>
    <property type="match status" value="1"/>
</dbReference>
<proteinExistence type="predicted"/>
<feature type="domain" description="FAD-binding" evidence="1">
    <location>
        <begin position="9"/>
        <end position="160"/>
    </location>
</feature>
<dbReference type="PANTHER" id="PTHR47469:SF2">
    <property type="entry name" value="OS06G0597600 PROTEIN"/>
    <property type="match status" value="1"/>
</dbReference>
<protein>
    <submittedName>
        <fullName evidence="3">Monooxygenase</fullName>
    </submittedName>
</protein>
<dbReference type="SUPFAM" id="SSF51905">
    <property type="entry name" value="FAD/NAD(P)-binding domain"/>
    <property type="match status" value="1"/>
</dbReference>
<evidence type="ECO:0000259" key="2">
    <source>
        <dbReference type="Pfam" id="PF22607"/>
    </source>
</evidence>